<organism evidence="1 2">
    <name type="scientific">Granulosicoccus antarcticus IMCC3135</name>
    <dbReference type="NCBI Taxonomy" id="1192854"/>
    <lineage>
        <taxon>Bacteria</taxon>
        <taxon>Pseudomonadati</taxon>
        <taxon>Pseudomonadota</taxon>
        <taxon>Gammaproteobacteria</taxon>
        <taxon>Chromatiales</taxon>
        <taxon>Granulosicoccaceae</taxon>
        <taxon>Granulosicoccus</taxon>
    </lineage>
</organism>
<dbReference type="AlphaFoldDB" id="A0A2Z2P1S3"/>
<name>A0A2Z2P1S3_9GAMM</name>
<dbReference type="EMBL" id="CP018632">
    <property type="protein sequence ID" value="ASJ76188.1"/>
    <property type="molecule type" value="Genomic_DNA"/>
</dbReference>
<reference evidence="1 2" key="1">
    <citation type="submission" date="2016-12" db="EMBL/GenBank/DDBJ databases">
        <authorList>
            <person name="Song W.-J."/>
            <person name="Kurnit D.M."/>
        </authorList>
    </citation>
    <scope>NUCLEOTIDE SEQUENCE [LARGE SCALE GENOMIC DNA]</scope>
    <source>
        <strain evidence="1 2">IMCC3135</strain>
    </source>
</reference>
<dbReference type="KEGG" id="gai:IMCC3135_30695"/>
<evidence type="ECO:0000313" key="2">
    <source>
        <dbReference type="Proteomes" id="UP000250079"/>
    </source>
</evidence>
<protein>
    <recommendedName>
        <fullName evidence="3">DUF2750 domain-containing protein</fullName>
    </recommendedName>
</protein>
<evidence type="ECO:0000313" key="1">
    <source>
        <dbReference type="EMBL" id="ASJ76188.1"/>
    </source>
</evidence>
<dbReference type="Pfam" id="PF11042">
    <property type="entry name" value="DUF2750"/>
    <property type="match status" value="1"/>
</dbReference>
<dbReference type="InterPro" id="IPR021284">
    <property type="entry name" value="DUF2750"/>
</dbReference>
<accession>A0A2Z2P1S3</accession>
<dbReference type="OrthoDB" id="2936081at2"/>
<sequence>MYTIDEQEYESVVALESNDRFKYFIGKVAEWQQLWGVKNDEGWLVPEAPEGFEYFPLWPHPKYAQDIADNNFQGYTATEISLDELLEYWLPLFKDDSVRVAIFPDHNWTFWCIEPEELAEVLEAEISNHE</sequence>
<dbReference type="RefSeq" id="WP_088920991.1">
    <property type="nucleotide sequence ID" value="NZ_CP018632.1"/>
</dbReference>
<evidence type="ECO:0008006" key="3">
    <source>
        <dbReference type="Google" id="ProtNLM"/>
    </source>
</evidence>
<proteinExistence type="predicted"/>
<keyword evidence="2" id="KW-1185">Reference proteome</keyword>
<gene>
    <name evidence="1" type="ORF">IMCC3135_30695</name>
</gene>
<dbReference type="Proteomes" id="UP000250079">
    <property type="component" value="Chromosome"/>
</dbReference>